<comment type="caution">
    <text evidence="3">The sequence shown here is derived from an EMBL/GenBank/DDBJ whole genome shotgun (WGS) entry which is preliminary data.</text>
</comment>
<evidence type="ECO:0000256" key="1">
    <source>
        <dbReference type="ARBA" id="ARBA00022737"/>
    </source>
</evidence>
<dbReference type="NCBIfam" id="TIGR00756">
    <property type="entry name" value="PPR"/>
    <property type="match status" value="4"/>
</dbReference>
<feature type="repeat" description="PPR" evidence="2">
    <location>
        <begin position="253"/>
        <end position="287"/>
    </location>
</feature>
<reference evidence="3 4" key="1">
    <citation type="submission" date="2020-10" db="EMBL/GenBank/DDBJ databases">
        <title>The Coptis chinensis genome and diversification of protoberbering-type alkaloids.</title>
        <authorList>
            <person name="Wang B."/>
            <person name="Shu S."/>
            <person name="Song C."/>
            <person name="Liu Y."/>
        </authorList>
    </citation>
    <scope>NUCLEOTIDE SEQUENCE [LARGE SCALE GENOMIC DNA]</scope>
    <source>
        <strain evidence="3">HL-2020</strain>
        <tissue evidence="3">Leaf</tissue>
    </source>
</reference>
<dbReference type="Pfam" id="PF13041">
    <property type="entry name" value="PPR_2"/>
    <property type="match status" value="2"/>
</dbReference>
<proteinExistence type="predicted"/>
<dbReference type="FunFam" id="1.25.40.10:FF:000196">
    <property type="entry name" value="Pentatricopeptide repeat-containing protein At4g14850"/>
    <property type="match status" value="1"/>
</dbReference>
<dbReference type="EMBL" id="JADFTS010000004">
    <property type="protein sequence ID" value="KAF9608611.1"/>
    <property type="molecule type" value="Genomic_DNA"/>
</dbReference>
<dbReference type="Pfam" id="PF01535">
    <property type="entry name" value="PPR"/>
    <property type="match status" value="2"/>
</dbReference>
<dbReference type="InterPro" id="IPR011990">
    <property type="entry name" value="TPR-like_helical_dom_sf"/>
</dbReference>
<dbReference type="Gene3D" id="1.25.40.10">
    <property type="entry name" value="Tetratricopeptide repeat domain"/>
    <property type="match status" value="3"/>
</dbReference>
<evidence type="ECO:0008006" key="5">
    <source>
        <dbReference type="Google" id="ProtNLM"/>
    </source>
</evidence>
<keyword evidence="4" id="KW-1185">Reference proteome</keyword>
<dbReference type="OrthoDB" id="185373at2759"/>
<organism evidence="3 4">
    <name type="scientific">Coptis chinensis</name>
    <dbReference type="NCBI Taxonomy" id="261450"/>
    <lineage>
        <taxon>Eukaryota</taxon>
        <taxon>Viridiplantae</taxon>
        <taxon>Streptophyta</taxon>
        <taxon>Embryophyta</taxon>
        <taxon>Tracheophyta</taxon>
        <taxon>Spermatophyta</taxon>
        <taxon>Magnoliopsida</taxon>
        <taxon>Ranunculales</taxon>
        <taxon>Ranunculaceae</taxon>
        <taxon>Coptidoideae</taxon>
        <taxon>Coptis</taxon>
    </lineage>
</organism>
<feature type="repeat" description="PPR" evidence="2">
    <location>
        <begin position="103"/>
        <end position="137"/>
    </location>
</feature>
<protein>
    <recommendedName>
        <fullName evidence="5">Pentatricopeptide repeat-containing protein</fullName>
    </recommendedName>
</protein>
<dbReference type="Proteomes" id="UP000631114">
    <property type="component" value="Unassembled WGS sequence"/>
</dbReference>
<evidence type="ECO:0000313" key="3">
    <source>
        <dbReference type="EMBL" id="KAF9608611.1"/>
    </source>
</evidence>
<sequence>MCYYSLHLEHSRNNLHHKVLDAFSKIHQSDGFIYGSGLTCVLKACDWAFNHFNHSFVKQVHCLCLKTRYEADVSAGNSLVDIYFKTNNIEEGEKVFDELVERNRYSWMLLIDGCMQDGLTRQALELFVKMQMERVTPNPFTFVSVLAALAENMVEMGMQAHTQVIKLGFEEMTVVGNSLVSMYFKSGLVNDATRVFESMENKDANSWNGMIAGFVENGYEADVSVGNSLVYIYFKTNNIEEGEKVFDEMVERNRYSWMLLIDGCMQDGLTRQALELFVEMQMERVTPNPFTFVIVLAALAENMVEMGMQAHTQVIKLGFEEMTVVGNSLVSMYFKSGLVNEATRDFDSMENKDVDSWNGMIAGFVENGPQERNYLPDGLTYEVSGRVRR</sequence>
<evidence type="ECO:0000256" key="2">
    <source>
        <dbReference type="PROSITE-ProRule" id="PRU00708"/>
    </source>
</evidence>
<evidence type="ECO:0000313" key="4">
    <source>
        <dbReference type="Proteomes" id="UP000631114"/>
    </source>
</evidence>
<gene>
    <name evidence="3" type="ORF">IFM89_010096</name>
</gene>
<dbReference type="InterPro" id="IPR046960">
    <property type="entry name" value="PPR_At4g14850-like_plant"/>
</dbReference>
<dbReference type="GO" id="GO:0009451">
    <property type="term" value="P:RNA modification"/>
    <property type="evidence" value="ECO:0007669"/>
    <property type="project" value="InterPro"/>
</dbReference>
<dbReference type="GO" id="GO:0003723">
    <property type="term" value="F:RNA binding"/>
    <property type="evidence" value="ECO:0007669"/>
    <property type="project" value="InterPro"/>
</dbReference>
<accession>A0A835HZL6</accession>
<name>A0A835HZL6_9MAGN</name>
<dbReference type="PROSITE" id="PS51375">
    <property type="entry name" value="PPR"/>
    <property type="match status" value="3"/>
</dbReference>
<dbReference type="PANTHER" id="PTHR47926">
    <property type="entry name" value="PENTATRICOPEPTIDE REPEAT-CONTAINING PROTEIN"/>
    <property type="match status" value="1"/>
</dbReference>
<keyword evidence="1" id="KW-0677">Repeat</keyword>
<dbReference type="InterPro" id="IPR002885">
    <property type="entry name" value="PPR_rpt"/>
</dbReference>
<feature type="repeat" description="PPR" evidence="2">
    <location>
        <begin position="222"/>
        <end position="252"/>
    </location>
</feature>
<dbReference type="AlphaFoldDB" id="A0A835HZL6"/>